<evidence type="ECO:0008006" key="3">
    <source>
        <dbReference type="Google" id="ProtNLM"/>
    </source>
</evidence>
<evidence type="ECO:0000313" key="1">
    <source>
        <dbReference type="EMBL" id="AYL94438.1"/>
    </source>
</evidence>
<dbReference type="InterPro" id="IPR029068">
    <property type="entry name" value="Glyas_Bleomycin-R_OHBP_Dase"/>
</dbReference>
<dbReference type="EMBL" id="CP032869">
    <property type="protein sequence ID" value="AYL94438.1"/>
    <property type="molecule type" value="Genomic_DNA"/>
</dbReference>
<evidence type="ECO:0000313" key="2">
    <source>
        <dbReference type="Proteomes" id="UP000270046"/>
    </source>
</evidence>
<reference evidence="1 2" key="1">
    <citation type="submission" date="2018-10" db="EMBL/GenBank/DDBJ databases">
        <title>Genome sequencing of Mucilaginibacter sp. HYN0043.</title>
        <authorList>
            <person name="Kim M."/>
            <person name="Yi H."/>
        </authorList>
    </citation>
    <scope>NUCLEOTIDE SEQUENCE [LARGE SCALE GENOMIC DNA]</scope>
    <source>
        <strain evidence="1 2">HYN0043</strain>
    </source>
</reference>
<name>A0A494VSS0_9SPHI</name>
<dbReference type="AlphaFoldDB" id="A0A494VSS0"/>
<gene>
    <name evidence="1" type="ORF">HYN43_003590</name>
</gene>
<accession>A0A494VSS0</accession>
<dbReference type="KEGG" id="muh:HYN43_003590"/>
<dbReference type="Gene3D" id="3.10.180.10">
    <property type="entry name" value="2,3-Dihydroxybiphenyl 1,2-Dioxygenase, domain 1"/>
    <property type="match status" value="1"/>
</dbReference>
<sequence length="117" mass="13704">MKFLSLEPFVPSGSNFEGSRGFFLELGFHINWEVDGYIGFQRDECRFILQKFENVDFAQNFMLSVKVTDVDQFRKDVLDKQLPQKYGIRIGEITKEPYGREVNIIDIAGVCWHFVEQ</sequence>
<keyword evidence="2" id="KW-1185">Reference proteome</keyword>
<dbReference type="Proteomes" id="UP000270046">
    <property type="component" value="Chromosome"/>
</dbReference>
<dbReference type="OrthoDB" id="674527at2"/>
<protein>
    <recommendedName>
        <fullName evidence="3">Glyoxalase</fullName>
    </recommendedName>
</protein>
<dbReference type="RefSeq" id="WP_119408156.1">
    <property type="nucleotide sequence ID" value="NZ_CP032869.1"/>
</dbReference>
<dbReference type="SUPFAM" id="SSF54593">
    <property type="entry name" value="Glyoxalase/Bleomycin resistance protein/Dihydroxybiphenyl dioxygenase"/>
    <property type="match status" value="1"/>
</dbReference>
<organism evidence="1 2">
    <name type="scientific">Mucilaginibacter celer</name>
    <dbReference type="NCBI Taxonomy" id="2305508"/>
    <lineage>
        <taxon>Bacteria</taxon>
        <taxon>Pseudomonadati</taxon>
        <taxon>Bacteroidota</taxon>
        <taxon>Sphingobacteriia</taxon>
        <taxon>Sphingobacteriales</taxon>
        <taxon>Sphingobacteriaceae</taxon>
        <taxon>Mucilaginibacter</taxon>
    </lineage>
</organism>
<proteinExistence type="predicted"/>